<dbReference type="EMBL" id="BAAAZO010000006">
    <property type="protein sequence ID" value="GAA3617749.1"/>
    <property type="molecule type" value="Genomic_DNA"/>
</dbReference>
<comment type="caution">
    <text evidence="1">The sequence shown here is derived from an EMBL/GenBank/DDBJ whole genome shotgun (WGS) entry which is preliminary data.</text>
</comment>
<gene>
    <name evidence="1" type="ORF">GCM10022223_38030</name>
</gene>
<accession>A0ABP6ZVC4</accession>
<evidence type="ECO:0000313" key="1">
    <source>
        <dbReference type="EMBL" id="GAA3617749.1"/>
    </source>
</evidence>
<dbReference type="Proteomes" id="UP001501074">
    <property type="component" value="Unassembled WGS sequence"/>
</dbReference>
<evidence type="ECO:0008006" key="3">
    <source>
        <dbReference type="Google" id="ProtNLM"/>
    </source>
</evidence>
<dbReference type="RefSeq" id="WP_231482336.1">
    <property type="nucleotide sequence ID" value="NZ_BAAAZO010000006.1"/>
</dbReference>
<sequence length="262" mass="28405">MTEQLPPSENNHSARKPAKGILPLSGLSVASAHAGKVWEVARRSSVTREVLAKSLGHRSTKNGAFLGKITLLRAFGLIETRPNEIYLSEIGLNLVQDGVDDKQSMARRQAVQNVKAYQELIRTFSGTPMPSKDKLASKLRYEYEKTPKDSRLAAGAFLKSLDFADMLAADGSVQMNFLTDSSKDALLNDADPQAGAYIAQTVSKETTEVNDRHTAAISVGSKHPIPSVGYATQASINVSIDLSKYDAPEVLDILHTLGFGHR</sequence>
<reference evidence="2" key="1">
    <citation type="journal article" date="2019" name="Int. J. Syst. Evol. Microbiol.">
        <title>The Global Catalogue of Microorganisms (GCM) 10K type strain sequencing project: providing services to taxonomists for standard genome sequencing and annotation.</title>
        <authorList>
            <consortium name="The Broad Institute Genomics Platform"/>
            <consortium name="The Broad Institute Genome Sequencing Center for Infectious Disease"/>
            <person name="Wu L."/>
            <person name="Ma J."/>
        </authorList>
    </citation>
    <scope>NUCLEOTIDE SEQUENCE [LARGE SCALE GENOMIC DNA]</scope>
    <source>
        <strain evidence="2">JCM 16902</strain>
    </source>
</reference>
<name>A0ABP6ZVC4_9ACTN</name>
<organism evidence="1 2">
    <name type="scientific">Kineosporia mesophila</name>
    <dbReference type="NCBI Taxonomy" id="566012"/>
    <lineage>
        <taxon>Bacteria</taxon>
        <taxon>Bacillati</taxon>
        <taxon>Actinomycetota</taxon>
        <taxon>Actinomycetes</taxon>
        <taxon>Kineosporiales</taxon>
        <taxon>Kineosporiaceae</taxon>
        <taxon>Kineosporia</taxon>
    </lineage>
</organism>
<protein>
    <recommendedName>
        <fullName evidence="3">Transcriptional regulator</fullName>
    </recommendedName>
</protein>
<evidence type="ECO:0000313" key="2">
    <source>
        <dbReference type="Proteomes" id="UP001501074"/>
    </source>
</evidence>
<proteinExistence type="predicted"/>
<keyword evidence="2" id="KW-1185">Reference proteome</keyword>